<name>A0ABV5A912_9BACL</name>
<evidence type="ECO:0000313" key="14">
    <source>
        <dbReference type="EMBL" id="MFB5188798.1"/>
    </source>
</evidence>
<comment type="subcellular location">
    <subcellularLocation>
        <location evidence="1">Cell membrane</location>
        <topology evidence="1">Multi-pass membrane protein</topology>
    </subcellularLocation>
</comment>
<dbReference type="Pfam" id="PF02518">
    <property type="entry name" value="HATPase_c"/>
    <property type="match status" value="1"/>
</dbReference>
<dbReference type="Gene3D" id="1.10.287.130">
    <property type="match status" value="1"/>
</dbReference>
<keyword evidence="5 12" id="KW-0812">Transmembrane</keyword>
<dbReference type="Gene3D" id="3.30.565.10">
    <property type="entry name" value="Histidine kinase-like ATPase, C-terminal domain"/>
    <property type="match status" value="1"/>
</dbReference>
<evidence type="ECO:0000256" key="2">
    <source>
        <dbReference type="ARBA" id="ARBA00022475"/>
    </source>
</evidence>
<keyword evidence="15" id="KW-1185">Reference proteome</keyword>
<keyword evidence="4 14" id="KW-0808">Transferase</keyword>
<proteinExistence type="predicted"/>
<dbReference type="EC" id="2.7.13.3" evidence="14"/>
<comment type="caution">
    <text evidence="14">The sequence shown here is derived from an EMBL/GenBank/DDBJ whole genome shotgun (WGS) entry which is preliminary data.</text>
</comment>
<dbReference type="PANTHER" id="PTHR43547">
    <property type="entry name" value="TWO-COMPONENT HISTIDINE KINASE"/>
    <property type="match status" value="1"/>
</dbReference>
<evidence type="ECO:0000256" key="4">
    <source>
        <dbReference type="ARBA" id="ARBA00022679"/>
    </source>
</evidence>
<evidence type="ECO:0000313" key="15">
    <source>
        <dbReference type="Proteomes" id="UP001579974"/>
    </source>
</evidence>
<dbReference type="PANTHER" id="PTHR43547:SF10">
    <property type="entry name" value="SENSOR HISTIDINE KINASE DCUS"/>
    <property type="match status" value="1"/>
</dbReference>
<evidence type="ECO:0000256" key="3">
    <source>
        <dbReference type="ARBA" id="ARBA00022553"/>
    </source>
</evidence>
<evidence type="ECO:0000259" key="13">
    <source>
        <dbReference type="PROSITE" id="PS50109"/>
    </source>
</evidence>
<keyword evidence="8" id="KW-0067">ATP-binding</keyword>
<evidence type="ECO:0000256" key="1">
    <source>
        <dbReference type="ARBA" id="ARBA00004651"/>
    </source>
</evidence>
<evidence type="ECO:0000256" key="7">
    <source>
        <dbReference type="ARBA" id="ARBA00022777"/>
    </source>
</evidence>
<organism evidence="14 15">
    <name type="scientific">Alicyclobacillus fastidiosus</name>
    <dbReference type="NCBI Taxonomy" id="392011"/>
    <lineage>
        <taxon>Bacteria</taxon>
        <taxon>Bacillati</taxon>
        <taxon>Bacillota</taxon>
        <taxon>Bacilli</taxon>
        <taxon>Bacillales</taxon>
        <taxon>Alicyclobacillaceae</taxon>
        <taxon>Alicyclobacillus</taxon>
    </lineage>
</organism>
<dbReference type="SMART" id="SM00387">
    <property type="entry name" value="HATPase_c"/>
    <property type="match status" value="1"/>
</dbReference>
<dbReference type="InterPro" id="IPR003594">
    <property type="entry name" value="HATPase_dom"/>
</dbReference>
<dbReference type="NCBIfam" id="NF008298">
    <property type="entry name" value="PRK11086.1"/>
    <property type="match status" value="1"/>
</dbReference>
<gene>
    <name evidence="14" type="primary">dcuS</name>
    <name evidence="14" type="ORF">KKP3000_001231</name>
</gene>
<dbReference type="Pfam" id="PF14689">
    <property type="entry name" value="SPOB_a"/>
    <property type="match status" value="1"/>
</dbReference>
<dbReference type="Pfam" id="PF17203">
    <property type="entry name" value="sCache_3_2"/>
    <property type="match status" value="1"/>
</dbReference>
<dbReference type="Gene3D" id="3.30.450.20">
    <property type="entry name" value="PAS domain"/>
    <property type="match status" value="2"/>
</dbReference>
<sequence>MRIGRRYISLQISITLFVSAVVLVCLLVTGVLIGEREMRSTRANLADKAMTTAQIVANSPVVVAALEGKRSRSGVEPLAMKIQNITNVQFIVVMDMHHIRLSHPNQQEIGKRFVGGDENEAMHGKSYISLGRGTLGPSLRAFTPVFSSTGREVGVVSVGILTNHVRAAVAASLSIVYIGISVGVALGVLGAFLLARKIKSTLFGLEPPHIARLFEERHAILESVREGILAVDNQGRVSVANLAVIRMFRRAGLEGDPMHQDIRSYLPNTRLHRVLASGSGEYDQEFELNGVTFVVNRVPVLLNQEIVGAVATFREQTELKRLAEQLTGVKLYAQALRVQAHEFMNRLHVILGLVHTAQYEHLSRYIADITHHFQMEVGAVSRLVKEPVLAGFLLSKLSYARERDVQLEIHGDVPLPTLDPPSTISEIVTILGNLIDNAFEAVEGRESKQIDILFAYDGAMMTFSVRDNGSDIPDDVEQHMYEKGFSTKGEYRGYGLYLVQQSIERLHGVLAHERDDGWTIFTVRLPTERKSG</sequence>
<dbReference type="InterPro" id="IPR033463">
    <property type="entry name" value="sCache_3"/>
</dbReference>
<dbReference type="SUPFAM" id="SSF55874">
    <property type="entry name" value="ATPase domain of HSP90 chaperone/DNA topoisomerase II/histidine kinase"/>
    <property type="match status" value="1"/>
</dbReference>
<dbReference type="Proteomes" id="UP001579974">
    <property type="component" value="Unassembled WGS sequence"/>
</dbReference>
<dbReference type="Pfam" id="PF00989">
    <property type="entry name" value="PAS"/>
    <property type="match status" value="1"/>
</dbReference>
<evidence type="ECO:0000256" key="12">
    <source>
        <dbReference type="SAM" id="Phobius"/>
    </source>
</evidence>
<evidence type="ECO:0000256" key="10">
    <source>
        <dbReference type="ARBA" id="ARBA00023012"/>
    </source>
</evidence>
<feature type="transmembrane region" description="Helical" evidence="12">
    <location>
        <begin position="175"/>
        <end position="195"/>
    </location>
</feature>
<dbReference type="InterPro" id="IPR035965">
    <property type="entry name" value="PAS-like_dom_sf"/>
</dbReference>
<keyword evidence="3" id="KW-0597">Phosphoprotein</keyword>
<accession>A0ABV5A912</accession>
<dbReference type="InterPro" id="IPR013767">
    <property type="entry name" value="PAS_fold"/>
</dbReference>
<dbReference type="RefSeq" id="WP_275475634.1">
    <property type="nucleotide sequence ID" value="NZ_CP162940.1"/>
</dbReference>
<keyword evidence="9 12" id="KW-1133">Transmembrane helix</keyword>
<dbReference type="EMBL" id="JBDXSU010000001">
    <property type="protein sequence ID" value="MFB5188798.1"/>
    <property type="molecule type" value="Genomic_DNA"/>
</dbReference>
<dbReference type="PROSITE" id="PS50109">
    <property type="entry name" value="HIS_KIN"/>
    <property type="match status" value="1"/>
</dbReference>
<keyword evidence="10" id="KW-0902">Two-component regulatory system</keyword>
<evidence type="ECO:0000256" key="9">
    <source>
        <dbReference type="ARBA" id="ARBA00022989"/>
    </source>
</evidence>
<dbReference type="GO" id="GO:0004673">
    <property type="term" value="F:protein histidine kinase activity"/>
    <property type="evidence" value="ECO:0007669"/>
    <property type="project" value="UniProtKB-EC"/>
</dbReference>
<dbReference type="InterPro" id="IPR039506">
    <property type="entry name" value="SPOB_a"/>
</dbReference>
<evidence type="ECO:0000256" key="8">
    <source>
        <dbReference type="ARBA" id="ARBA00022840"/>
    </source>
</evidence>
<dbReference type="InterPro" id="IPR036890">
    <property type="entry name" value="HATPase_C_sf"/>
</dbReference>
<evidence type="ECO:0000256" key="11">
    <source>
        <dbReference type="ARBA" id="ARBA00023136"/>
    </source>
</evidence>
<feature type="transmembrane region" description="Helical" evidence="12">
    <location>
        <begin position="12"/>
        <end position="33"/>
    </location>
</feature>
<keyword evidence="2" id="KW-1003">Cell membrane</keyword>
<keyword evidence="7 14" id="KW-0418">Kinase</keyword>
<feature type="domain" description="Histidine kinase" evidence="13">
    <location>
        <begin position="317"/>
        <end position="529"/>
    </location>
</feature>
<keyword evidence="11 12" id="KW-0472">Membrane</keyword>
<dbReference type="InterPro" id="IPR005467">
    <property type="entry name" value="His_kinase_dom"/>
</dbReference>
<dbReference type="SUPFAM" id="SSF55785">
    <property type="entry name" value="PYP-like sensor domain (PAS domain)"/>
    <property type="match status" value="1"/>
</dbReference>
<keyword evidence="6" id="KW-0547">Nucleotide-binding</keyword>
<dbReference type="SUPFAM" id="SSF103190">
    <property type="entry name" value="Sensory domain-like"/>
    <property type="match status" value="1"/>
</dbReference>
<reference evidence="14 15" key="1">
    <citation type="journal article" date="2024" name="Int. J. Mol. Sci.">
        <title>Exploration of Alicyclobacillus spp. Genome in Search of Antibiotic Resistance.</title>
        <authorList>
            <person name="Bucka-Kolendo J."/>
            <person name="Kiousi D.E."/>
            <person name="Dekowska A."/>
            <person name="Mikolajczuk-Szczyrba A."/>
            <person name="Karadedos D.M."/>
            <person name="Michael P."/>
            <person name="Galanis A."/>
            <person name="Sokolowska B."/>
        </authorList>
    </citation>
    <scope>NUCLEOTIDE SEQUENCE [LARGE SCALE GENOMIC DNA]</scope>
    <source>
        <strain evidence="14 15">KKP 3000</strain>
    </source>
</reference>
<evidence type="ECO:0000256" key="5">
    <source>
        <dbReference type="ARBA" id="ARBA00022692"/>
    </source>
</evidence>
<evidence type="ECO:0000256" key="6">
    <source>
        <dbReference type="ARBA" id="ARBA00022741"/>
    </source>
</evidence>
<protein>
    <submittedName>
        <fullName evidence="14">DcuS/MalK family sensor histidine kinase</fullName>
        <ecNumber evidence="14">2.7.13.3</ecNumber>
    </submittedName>
</protein>
<dbReference type="InterPro" id="IPR029151">
    <property type="entry name" value="Sensor-like_sf"/>
</dbReference>